<keyword evidence="6" id="KW-1185">Reference proteome</keyword>
<evidence type="ECO:0000256" key="2">
    <source>
        <dbReference type="ARBA" id="ARBA00022801"/>
    </source>
</evidence>
<accession>A0ABT1STP0</accession>
<keyword evidence="1" id="KW-0808">Transferase</keyword>
<evidence type="ECO:0000313" key="6">
    <source>
        <dbReference type="Proteomes" id="UP001206692"/>
    </source>
</evidence>
<dbReference type="Gene3D" id="3.90.1720.10">
    <property type="entry name" value="endopeptidase domain like (from Nostoc punctiforme)"/>
    <property type="match status" value="1"/>
</dbReference>
<dbReference type="InterPro" id="IPR051496">
    <property type="entry name" value="H-rev107_PLA/AT"/>
</dbReference>
<sequence length="198" mass="22767">MAIGVDSLLAVLEDPAPEENWAKAEPVKGDHIRVRRIGGLYYHHGIYVSDDEVISFAGDDDYNPVDWWDTEIQATSFEQFRQGGEIEVRKYTEKEAESLCDVDDTIAFARACLGNKDYDLLFHNCEHFANACKLGVYRSQQTENLLLGDALTKAIQCLWDEDARRQWFTEAWEDLKAQVQDKLRRDKEKEDKDEGEGD</sequence>
<protein>
    <submittedName>
        <fullName evidence="5">Lecithin retinol acyltransferase family protein</fullName>
    </submittedName>
</protein>
<dbReference type="Proteomes" id="UP001206692">
    <property type="component" value="Unassembled WGS sequence"/>
</dbReference>
<dbReference type="PANTHER" id="PTHR13943:SF77">
    <property type="entry name" value="LRAT DOMAIN-CONTAINING PROTEIN"/>
    <property type="match status" value="1"/>
</dbReference>
<dbReference type="Pfam" id="PF04970">
    <property type="entry name" value="LRAT"/>
    <property type="match status" value="1"/>
</dbReference>
<dbReference type="EMBL" id="JANGEW010000018">
    <property type="protein sequence ID" value="MCQ5343236.1"/>
    <property type="molecule type" value="Genomic_DNA"/>
</dbReference>
<keyword evidence="5" id="KW-0012">Acyltransferase</keyword>
<evidence type="ECO:0000256" key="1">
    <source>
        <dbReference type="ARBA" id="ARBA00022679"/>
    </source>
</evidence>
<dbReference type="InterPro" id="IPR007053">
    <property type="entry name" value="LRAT_dom"/>
</dbReference>
<dbReference type="GO" id="GO:0016746">
    <property type="term" value="F:acyltransferase activity"/>
    <property type="evidence" value="ECO:0007669"/>
    <property type="project" value="UniProtKB-KW"/>
</dbReference>
<gene>
    <name evidence="5" type="ORF">NE675_09420</name>
</gene>
<comment type="caution">
    <text evidence="5">The sequence shown here is derived from an EMBL/GenBank/DDBJ whole genome shotgun (WGS) entry which is preliminary data.</text>
</comment>
<dbReference type="RefSeq" id="WP_062411304.1">
    <property type="nucleotide sequence ID" value="NZ_JAJCIO010000019.1"/>
</dbReference>
<keyword evidence="3" id="KW-0443">Lipid metabolism</keyword>
<evidence type="ECO:0000259" key="4">
    <source>
        <dbReference type="PROSITE" id="PS51934"/>
    </source>
</evidence>
<evidence type="ECO:0000256" key="3">
    <source>
        <dbReference type="ARBA" id="ARBA00023098"/>
    </source>
</evidence>
<organism evidence="5 6">
    <name type="scientific">Megasphaera massiliensis</name>
    <dbReference type="NCBI Taxonomy" id="1232428"/>
    <lineage>
        <taxon>Bacteria</taxon>
        <taxon>Bacillati</taxon>
        <taxon>Bacillota</taxon>
        <taxon>Negativicutes</taxon>
        <taxon>Veillonellales</taxon>
        <taxon>Veillonellaceae</taxon>
        <taxon>Megasphaera</taxon>
    </lineage>
</organism>
<dbReference type="PROSITE" id="PS51934">
    <property type="entry name" value="LRAT"/>
    <property type="match status" value="1"/>
</dbReference>
<keyword evidence="2" id="KW-0378">Hydrolase</keyword>
<evidence type="ECO:0000313" key="5">
    <source>
        <dbReference type="EMBL" id="MCQ5343236.1"/>
    </source>
</evidence>
<feature type="domain" description="LRAT" evidence="4">
    <location>
        <begin position="33"/>
        <end position="141"/>
    </location>
</feature>
<name>A0ABT1STP0_9FIRM</name>
<proteinExistence type="predicted"/>
<reference evidence="5 6" key="1">
    <citation type="submission" date="2022-06" db="EMBL/GenBank/DDBJ databases">
        <title>Isolation of gut microbiota from human fecal samples.</title>
        <authorList>
            <person name="Pamer E.G."/>
            <person name="Barat B."/>
            <person name="Waligurski E."/>
            <person name="Medina S."/>
            <person name="Paddock L."/>
            <person name="Mostad J."/>
        </authorList>
    </citation>
    <scope>NUCLEOTIDE SEQUENCE [LARGE SCALE GENOMIC DNA]</scope>
    <source>
        <strain evidence="5 6">DFI.1.1</strain>
    </source>
</reference>
<dbReference type="PANTHER" id="PTHR13943">
    <property type="entry name" value="HRAS-LIKE SUPPRESSOR - RELATED"/>
    <property type="match status" value="1"/>
</dbReference>